<dbReference type="RefSeq" id="WP_121082855.1">
    <property type="nucleotide sequence ID" value="NZ_RBZU01000001.1"/>
</dbReference>
<keyword evidence="1" id="KW-0472">Membrane</keyword>
<evidence type="ECO:0000256" key="1">
    <source>
        <dbReference type="RuleBase" id="RU362044"/>
    </source>
</evidence>
<gene>
    <name evidence="2" type="ORF">D7S86_02200</name>
</gene>
<proteinExistence type="inferred from homology"/>
<keyword evidence="1" id="KW-1133">Transmembrane helix</keyword>
<comment type="similarity">
    <text evidence="1">Belongs to the MlaE permease family.</text>
</comment>
<comment type="caution">
    <text evidence="2">The sequence shown here is derived from an EMBL/GenBank/DDBJ whole genome shotgun (WGS) entry which is preliminary data.</text>
</comment>
<keyword evidence="1" id="KW-0812">Transmembrane</keyword>
<accession>A0A494Y9G2</accession>
<feature type="transmembrane region" description="Helical" evidence="1">
    <location>
        <begin position="170"/>
        <end position="187"/>
    </location>
</feature>
<keyword evidence="1" id="KW-1003">Cell membrane</keyword>
<feature type="transmembrane region" description="Helical" evidence="1">
    <location>
        <begin position="312"/>
        <end position="335"/>
    </location>
</feature>
<keyword evidence="1" id="KW-0997">Cell inner membrane</keyword>
<dbReference type="GO" id="GO:0043190">
    <property type="term" value="C:ATP-binding cassette (ABC) transporter complex"/>
    <property type="evidence" value="ECO:0007669"/>
    <property type="project" value="InterPro"/>
</dbReference>
<dbReference type="NCBIfam" id="TIGR00056">
    <property type="entry name" value="MlaE family lipid ABC transporter permease subunit"/>
    <property type="match status" value="1"/>
</dbReference>
<dbReference type="InterPro" id="IPR003453">
    <property type="entry name" value="ABC_MlaE_roteobac"/>
</dbReference>
<comment type="subcellular location">
    <subcellularLocation>
        <location evidence="1">Cell inner membrane</location>
        <topology evidence="1">Multi-pass membrane protein</topology>
    </subcellularLocation>
</comment>
<dbReference type="Proteomes" id="UP000270342">
    <property type="component" value="Unassembled WGS sequence"/>
</dbReference>
<protein>
    <submittedName>
        <fullName evidence="2">ABC transporter permease</fullName>
    </submittedName>
</protein>
<evidence type="ECO:0000313" key="3">
    <source>
        <dbReference type="Proteomes" id="UP000270342"/>
    </source>
</evidence>
<dbReference type="OrthoDB" id="9810518at2"/>
<dbReference type="GO" id="GO:0005548">
    <property type="term" value="F:phospholipid transporter activity"/>
    <property type="evidence" value="ECO:0007669"/>
    <property type="project" value="TreeGrafter"/>
</dbReference>
<dbReference type="PANTHER" id="PTHR30188:SF3">
    <property type="entry name" value="ABC TRANSPORTER PERMEASE"/>
    <property type="match status" value="1"/>
</dbReference>
<organism evidence="2 3">
    <name type="scientific">Pararobbsia silviterrae</name>
    <dbReference type="NCBI Taxonomy" id="1792498"/>
    <lineage>
        <taxon>Bacteria</taxon>
        <taxon>Pseudomonadati</taxon>
        <taxon>Pseudomonadota</taxon>
        <taxon>Betaproteobacteria</taxon>
        <taxon>Burkholderiales</taxon>
        <taxon>Burkholderiaceae</taxon>
        <taxon>Pararobbsia</taxon>
    </lineage>
</organism>
<feature type="transmembrane region" description="Helical" evidence="1">
    <location>
        <begin position="132"/>
        <end position="150"/>
    </location>
</feature>
<feature type="transmembrane region" description="Helical" evidence="1">
    <location>
        <begin position="347"/>
        <end position="370"/>
    </location>
</feature>
<reference evidence="2 3" key="1">
    <citation type="submission" date="2018-10" db="EMBL/GenBank/DDBJ databases">
        <title>Robbsia sp. DHC34, isolated from soil.</title>
        <authorList>
            <person name="Gao Z.-H."/>
            <person name="Qiu L.-H."/>
        </authorList>
    </citation>
    <scope>NUCLEOTIDE SEQUENCE [LARGE SCALE GENOMIC DNA]</scope>
    <source>
        <strain evidence="2 3">DHC34</strain>
    </source>
</reference>
<dbReference type="EMBL" id="RBZU01000001">
    <property type="protein sequence ID" value="RKP58765.1"/>
    <property type="molecule type" value="Genomic_DNA"/>
</dbReference>
<name>A0A494Y9G2_9BURK</name>
<feature type="transmembrane region" description="Helical" evidence="1">
    <location>
        <begin position="257"/>
        <end position="275"/>
    </location>
</feature>
<dbReference type="PANTHER" id="PTHR30188">
    <property type="entry name" value="ABC TRANSPORTER PERMEASE PROTEIN-RELATED"/>
    <property type="match status" value="1"/>
</dbReference>
<dbReference type="AlphaFoldDB" id="A0A494Y9G2"/>
<keyword evidence="3" id="KW-1185">Reference proteome</keyword>
<evidence type="ECO:0000313" key="2">
    <source>
        <dbReference type="EMBL" id="RKP58765.1"/>
    </source>
</evidence>
<dbReference type="Pfam" id="PF02405">
    <property type="entry name" value="MlaE"/>
    <property type="match status" value="1"/>
</dbReference>
<sequence length="376" mass="40968">MDFDTPPQLQIDTGDHGPIVRLSGQWTALALALDEQKGGVGRKIRQLTHVHAHEWDLSGIERLDHSGGQALWRVWGRQWPAAVRLTDMQRQIFDRIAALDAQYEKPDKPERIDIATALGFAIFRFLHHMTEGIILFGSVIVDAFHVLRGARRFPLSDVSANVFSAGARALPITALVGFLIGIVLSYLSSQQLRMFGASTYIVNVLGLTIIRELGPVLAAILVAGRSGSAITAQIGVMRVTEELDAMQVMGIPHSLRLVFPRVIALAIAMPLLVLWTDIIALLGGAMAAHFALDIDMTLFVHQLPNVVPIRNVWIGLLKGVVFGMLIALTGCHFGFRIKPNSQSLGEGTTSSVVASITVVILADAVFAIMFQRVGLR</sequence>
<dbReference type="InterPro" id="IPR030802">
    <property type="entry name" value="Permease_MalE"/>
</dbReference>